<reference evidence="1 2" key="1">
    <citation type="submission" date="2022-10" db="EMBL/GenBank/DDBJ databases">
        <title>Chitinophaga nivalis PC15 sp. nov., isolated from Pyeongchang county, South Korea.</title>
        <authorList>
            <person name="Trinh H.N."/>
        </authorList>
    </citation>
    <scope>NUCLEOTIDE SEQUENCE [LARGE SCALE GENOMIC DNA]</scope>
    <source>
        <strain evidence="1 2">PC14</strain>
    </source>
</reference>
<gene>
    <name evidence="1" type="ORF">OL497_04975</name>
</gene>
<organism evidence="1 2">
    <name type="scientific">Chitinophaga nivalis</name>
    <dbReference type="NCBI Taxonomy" id="2991709"/>
    <lineage>
        <taxon>Bacteria</taxon>
        <taxon>Pseudomonadati</taxon>
        <taxon>Bacteroidota</taxon>
        <taxon>Chitinophagia</taxon>
        <taxon>Chitinophagales</taxon>
        <taxon>Chitinophagaceae</taxon>
        <taxon>Chitinophaga</taxon>
    </lineage>
</organism>
<evidence type="ECO:0000313" key="1">
    <source>
        <dbReference type="EMBL" id="MCW3483233.1"/>
    </source>
</evidence>
<sequence length="83" mass="8865">MKTITTGNSRQTPAWAVSMTGCLVEWGGPNVNEGQAKGNDDECCLDNNIAGRWPGALPQPVYGIGGAQRKQSDKLSNFKTGRI</sequence>
<evidence type="ECO:0000313" key="2">
    <source>
        <dbReference type="Proteomes" id="UP001207742"/>
    </source>
</evidence>
<keyword evidence="2" id="KW-1185">Reference proteome</keyword>
<dbReference type="PROSITE" id="PS51257">
    <property type="entry name" value="PROKAR_LIPOPROTEIN"/>
    <property type="match status" value="1"/>
</dbReference>
<name>A0ABT3IGY5_9BACT</name>
<protein>
    <submittedName>
        <fullName evidence="1">Uncharacterized protein</fullName>
    </submittedName>
</protein>
<dbReference type="EMBL" id="JAPDNS010000001">
    <property type="protein sequence ID" value="MCW3483233.1"/>
    <property type="molecule type" value="Genomic_DNA"/>
</dbReference>
<comment type="caution">
    <text evidence="1">The sequence shown here is derived from an EMBL/GenBank/DDBJ whole genome shotgun (WGS) entry which is preliminary data.</text>
</comment>
<dbReference type="RefSeq" id="WP_264728364.1">
    <property type="nucleotide sequence ID" value="NZ_JAPDNR010000001.1"/>
</dbReference>
<accession>A0ABT3IGY5</accession>
<dbReference type="Proteomes" id="UP001207742">
    <property type="component" value="Unassembled WGS sequence"/>
</dbReference>
<proteinExistence type="predicted"/>